<proteinExistence type="predicted"/>
<evidence type="ECO:0000256" key="1">
    <source>
        <dbReference type="SAM" id="MobiDB-lite"/>
    </source>
</evidence>
<gene>
    <name evidence="2" type="ORF">JOQ06_004353</name>
</gene>
<comment type="caution">
    <text evidence="2">The sequence shown here is derived from an EMBL/GenBank/DDBJ whole genome shotgun (WGS) entry which is preliminary data.</text>
</comment>
<reference evidence="2" key="1">
    <citation type="submission" date="2022-11" db="EMBL/GenBank/DDBJ databases">
        <title>Chromosome-level genome of Pogonophryne albipinna.</title>
        <authorList>
            <person name="Jo E."/>
        </authorList>
    </citation>
    <scope>NUCLEOTIDE SEQUENCE</scope>
    <source>
        <strain evidence="2">SGF0006</strain>
        <tissue evidence="2">Muscle</tissue>
    </source>
</reference>
<evidence type="ECO:0000313" key="2">
    <source>
        <dbReference type="EMBL" id="KAJ4928727.1"/>
    </source>
</evidence>
<accession>A0AAD6APY9</accession>
<name>A0AAD6APY9_9TELE</name>
<organism evidence="2 3">
    <name type="scientific">Pogonophryne albipinna</name>
    <dbReference type="NCBI Taxonomy" id="1090488"/>
    <lineage>
        <taxon>Eukaryota</taxon>
        <taxon>Metazoa</taxon>
        <taxon>Chordata</taxon>
        <taxon>Craniata</taxon>
        <taxon>Vertebrata</taxon>
        <taxon>Euteleostomi</taxon>
        <taxon>Actinopterygii</taxon>
        <taxon>Neopterygii</taxon>
        <taxon>Teleostei</taxon>
        <taxon>Neoteleostei</taxon>
        <taxon>Acanthomorphata</taxon>
        <taxon>Eupercaria</taxon>
        <taxon>Perciformes</taxon>
        <taxon>Notothenioidei</taxon>
        <taxon>Pogonophryne</taxon>
    </lineage>
</organism>
<evidence type="ECO:0000313" key="3">
    <source>
        <dbReference type="Proteomes" id="UP001219934"/>
    </source>
</evidence>
<feature type="region of interest" description="Disordered" evidence="1">
    <location>
        <begin position="93"/>
        <end position="126"/>
    </location>
</feature>
<dbReference type="AlphaFoldDB" id="A0AAD6APY9"/>
<feature type="compositionally biased region" description="Basic and acidic residues" evidence="1">
    <location>
        <begin position="98"/>
        <end position="116"/>
    </location>
</feature>
<dbReference type="EMBL" id="JAPTMU010000017">
    <property type="protein sequence ID" value="KAJ4928727.1"/>
    <property type="molecule type" value="Genomic_DNA"/>
</dbReference>
<dbReference type="Proteomes" id="UP001219934">
    <property type="component" value="Unassembled WGS sequence"/>
</dbReference>
<feature type="non-terminal residue" evidence="2">
    <location>
        <position position="1"/>
    </location>
</feature>
<keyword evidence="3" id="KW-1185">Reference proteome</keyword>
<sequence length="126" mass="14234">MQTIGVFTQEKDLLSPHRGDSDISVLLKLQMLRGSLYWHCCKRATEVLVQETIELLQSWQPELHEERGKGVAFVIGPPFPEFPFQSVITCYPPPPRKAGQEAEQLRHTEGIRKTRDSVTTGPPPKA</sequence>
<protein>
    <submittedName>
        <fullName evidence="2">Uncharacterized protein</fullName>
    </submittedName>
</protein>